<feature type="non-terminal residue" evidence="2">
    <location>
        <position position="37"/>
    </location>
</feature>
<protein>
    <submittedName>
        <fullName evidence="2">Uncharacterized protein</fullName>
    </submittedName>
</protein>
<gene>
    <name evidence="2" type="ORF">METZ01_LOCUS354828</name>
</gene>
<keyword evidence="1" id="KW-0812">Transmembrane</keyword>
<reference evidence="2" key="1">
    <citation type="submission" date="2018-05" db="EMBL/GenBank/DDBJ databases">
        <authorList>
            <person name="Lanie J.A."/>
            <person name="Ng W.-L."/>
            <person name="Kazmierczak K.M."/>
            <person name="Andrzejewski T.M."/>
            <person name="Davidsen T.M."/>
            <person name="Wayne K.J."/>
            <person name="Tettelin H."/>
            <person name="Glass J.I."/>
            <person name="Rusch D."/>
            <person name="Podicherti R."/>
            <person name="Tsui H.-C.T."/>
            <person name="Winkler M.E."/>
        </authorList>
    </citation>
    <scope>NUCLEOTIDE SEQUENCE</scope>
</reference>
<organism evidence="2">
    <name type="scientific">marine metagenome</name>
    <dbReference type="NCBI Taxonomy" id="408172"/>
    <lineage>
        <taxon>unclassified sequences</taxon>
        <taxon>metagenomes</taxon>
        <taxon>ecological metagenomes</taxon>
    </lineage>
</organism>
<evidence type="ECO:0000313" key="2">
    <source>
        <dbReference type="EMBL" id="SVD01974.1"/>
    </source>
</evidence>
<accession>A0A382RWA5</accession>
<evidence type="ECO:0000256" key="1">
    <source>
        <dbReference type="SAM" id="Phobius"/>
    </source>
</evidence>
<keyword evidence="1" id="KW-1133">Transmembrane helix</keyword>
<name>A0A382RWA5_9ZZZZ</name>
<sequence>MTRQFSGIEDLNGGLLLFCFIYYSTIKIVSTFSLPSS</sequence>
<keyword evidence="1" id="KW-0472">Membrane</keyword>
<dbReference type="AlphaFoldDB" id="A0A382RWA5"/>
<feature type="transmembrane region" description="Helical" evidence="1">
    <location>
        <begin position="12"/>
        <end position="34"/>
    </location>
</feature>
<dbReference type="EMBL" id="UINC01124664">
    <property type="protein sequence ID" value="SVD01974.1"/>
    <property type="molecule type" value="Genomic_DNA"/>
</dbReference>
<proteinExistence type="predicted"/>